<reference evidence="1" key="1">
    <citation type="submission" date="2023-07" db="EMBL/GenBank/DDBJ databases">
        <title>Black Yeasts Isolated from many extreme environments.</title>
        <authorList>
            <person name="Coleine C."/>
            <person name="Stajich J.E."/>
            <person name="Selbmann L."/>
        </authorList>
    </citation>
    <scope>NUCLEOTIDE SEQUENCE</scope>
    <source>
        <strain evidence="1">CCFEE 5714</strain>
    </source>
</reference>
<sequence>MDSDGDEYESPPEMPTPSKSRSKSKPRIGGDGTNVVLATIQSLTTPALLGQRLVCSKAVQMNQMAATEDTRAEALQAMANNVQ</sequence>
<protein>
    <submittedName>
        <fullName evidence="1">Uncharacterized protein</fullName>
    </submittedName>
</protein>
<evidence type="ECO:0000313" key="1">
    <source>
        <dbReference type="EMBL" id="KAK3723634.1"/>
    </source>
</evidence>
<evidence type="ECO:0000313" key="2">
    <source>
        <dbReference type="Proteomes" id="UP001281147"/>
    </source>
</evidence>
<comment type="caution">
    <text evidence="1">The sequence shown here is derived from an EMBL/GenBank/DDBJ whole genome shotgun (WGS) entry which is preliminary data.</text>
</comment>
<accession>A0ACC3NWV2</accession>
<proteinExistence type="predicted"/>
<dbReference type="EMBL" id="JAUTXU010000008">
    <property type="protein sequence ID" value="KAK3723634.1"/>
    <property type="molecule type" value="Genomic_DNA"/>
</dbReference>
<keyword evidence="2" id="KW-1185">Reference proteome</keyword>
<dbReference type="Proteomes" id="UP001281147">
    <property type="component" value="Unassembled WGS sequence"/>
</dbReference>
<gene>
    <name evidence="1" type="ORF">LTR37_001515</name>
</gene>
<name>A0ACC3NWV2_9PEZI</name>
<organism evidence="1 2">
    <name type="scientific">Vermiconidia calcicola</name>
    <dbReference type="NCBI Taxonomy" id="1690605"/>
    <lineage>
        <taxon>Eukaryota</taxon>
        <taxon>Fungi</taxon>
        <taxon>Dikarya</taxon>
        <taxon>Ascomycota</taxon>
        <taxon>Pezizomycotina</taxon>
        <taxon>Dothideomycetes</taxon>
        <taxon>Dothideomycetidae</taxon>
        <taxon>Mycosphaerellales</taxon>
        <taxon>Extremaceae</taxon>
        <taxon>Vermiconidia</taxon>
    </lineage>
</organism>